<gene>
    <name evidence="2" type="ORF">ENT52_02450</name>
</gene>
<dbReference type="Pfam" id="PF13519">
    <property type="entry name" value="VWA_2"/>
    <property type="match status" value="1"/>
</dbReference>
<dbReference type="InterPro" id="IPR036465">
    <property type="entry name" value="vWFA_dom_sf"/>
</dbReference>
<dbReference type="CDD" id="cd00198">
    <property type="entry name" value="vWFA"/>
    <property type="match status" value="1"/>
</dbReference>
<dbReference type="AlphaFoldDB" id="A0A7J3M121"/>
<proteinExistence type="predicted"/>
<sequence>MLTRHTIDKPECKLCKEENPMQNLAQDMLYSLFNPYHRDRGRFDLSEFLRRYVNEDFPMQRLSKSFFGNYWSRNLEKLGEMRKKAWEDLKQMLERGELGKDDISMSQLVELFFEEVVEELEKMGYIETSEGRFHRKTVRYKPIAEKIIGDKILSIALENLEKRKAGEEVTEMEGVSIFVTEKIVDFDETIHSFDNIDITESFVQSPKLEKFVARQPKHSEKCSYAMLIDVSDSMRGKKIVGAIEAAIALKRAIKRHDGELEIIAFNHRVSRVRGAEILNLEPRGRTDIGLALKFARKILAEKSGNRIVFLISDGEPTSSYNPQLTPWHCALKEAKMLRNINAKLQIVMFGNEKRFVDLCTSMAKLCGKSSVFHFSDPLNLKRYILHRF</sequence>
<dbReference type="InterPro" id="IPR002035">
    <property type="entry name" value="VWF_A"/>
</dbReference>
<dbReference type="SUPFAM" id="SSF53300">
    <property type="entry name" value="vWA-like"/>
    <property type="match status" value="1"/>
</dbReference>
<organism evidence="2">
    <name type="scientific">Archaeoglobus fulgidus</name>
    <dbReference type="NCBI Taxonomy" id="2234"/>
    <lineage>
        <taxon>Archaea</taxon>
        <taxon>Methanobacteriati</taxon>
        <taxon>Methanobacteriota</taxon>
        <taxon>Archaeoglobi</taxon>
        <taxon>Archaeoglobales</taxon>
        <taxon>Archaeoglobaceae</taxon>
        <taxon>Archaeoglobus</taxon>
    </lineage>
</organism>
<name>A0A7J3M121_ARCFL</name>
<accession>A0A7J3M121</accession>
<evidence type="ECO:0000313" key="2">
    <source>
        <dbReference type="EMBL" id="HGT82571.1"/>
    </source>
</evidence>
<dbReference type="Gene3D" id="3.40.50.410">
    <property type="entry name" value="von Willebrand factor, type A domain"/>
    <property type="match status" value="1"/>
</dbReference>
<comment type="caution">
    <text evidence="2">The sequence shown here is derived from an EMBL/GenBank/DDBJ whole genome shotgun (WGS) entry which is preliminary data.</text>
</comment>
<reference evidence="2" key="1">
    <citation type="journal article" date="2020" name="mSystems">
        <title>Genome- and Community-Level Interaction Insights into Carbon Utilization and Element Cycling Functions of Hydrothermarchaeota in Hydrothermal Sediment.</title>
        <authorList>
            <person name="Zhou Z."/>
            <person name="Liu Y."/>
            <person name="Xu W."/>
            <person name="Pan J."/>
            <person name="Luo Z.H."/>
            <person name="Li M."/>
        </authorList>
    </citation>
    <scope>NUCLEOTIDE SEQUENCE [LARGE SCALE GENOMIC DNA]</scope>
    <source>
        <strain evidence="2">SpSt-587</strain>
    </source>
</reference>
<protein>
    <submittedName>
        <fullName evidence="2">VWA domain-containing protein</fullName>
    </submittedName>
</protein>
<evidence type="ECO:0000259" key="1">
    <source>
        <dbReference type="Pfam" id="PF13519"/>
    </source>
</evidence>
<dbReference type="EMBL" id="DSYZ01000056">
    <property type="protein sequence ID" value="HGT82571.1"/>
    <property type="molecule type" value="Genomic_DNA"/>
</dbReference>
<feature type="domain" description="VWFA" evidence="1">
    <location>
        <begin position="226"/>
        <end position="315"/>
    </location>
</feature>